<dbReference type="GO" id="GO:0006196">
    <property type="term" value="P:AMP catabolic process"/>
    <property type="evidence" value="ECO:0007669"/>
    <property type="project" value="TreeGrafter"/>
</dbReference>
<proteinExistence type="predicted"/>
<dbReference type="SUPFAM" id="SSF56300">
    <property type="entry name" value="Metallo-dependent phosphatases"/>
    <property type="match status" value="1"/>
</dbReference>
<evidence type="ECO:0000313" key="6">
    <source>
        <dbReference type="Proteomes" id="UP001497623"/>
    </source>
</evidence>
<dbReference type="Gene3D" id="3.60.21.10">
    <property type="match status" value="1"/>
</dbReference>
<dbReference type="InterPro" id="IPR006179">
    <property type="entry name" value="5_nucleotidase/apyrase"/>
</dbReference>
<dbReference type="EC" id="3.1.3.5" evidence="2"/>
<evidence type="ECO:0000313" key="5">
    <source>
        <dbReference type="EMBL" id="CAL4149301.1"/>
    </source>
</evidence>
<dbReference type="GO" id="GO:0008253">
    <property type="term" value="F:5'-nucleotidase activity"/>
    <property type="evidence" value="ECO:0007669"/>
    <property type="project" value="UniProtKB-EC"/>
</dbReference>
<organism evidence="5 6">
    <name type="scientific">Meganyctiphanes norvegica</name>
    <name type="common">Northern krill</name>
    <name type="synonym">Thysanopoda norvegica</name>
    <dbReference type="NCBI Taxonomy" id="48144"/>
    <lineage>
        <taxon>Eukaryota</taxon>
        <taxon>Metazoa</taxon>
        <taxon>Ecdysozoa</taxon>
        <taxon>Arthropoda</taxon>
        <taxon>Crustacea</taxon>
        <taxon>Multicrustacea</taxon>
        <taxon>Malacostraca</taxon>
        <taxon>Eumalacostraca</taxon>
        <taxon>Eucarida</taxon>
        <taxon>Euphausiacea</taxon>
        <taxon>Euphausiidae</taxon>
        <taxon>Meganyctiphanes</taxon>
    </lineage>
</organism>
<comment type="catalytic activity">
    <reaction evidence="1">
        <text>a ribonucleoside 5'-phosphate + H2O = a ribonucleoside + phosphate</text>
        <dbReference type="Rhea" id="RHEA:12484"/>
        <dbReference type="ChEBI" id="CHEBI:15377"/>
        <dbReference type="ChEBI" id="CHEBI:18254"/>
        <dbReference type="ChEBI" id="CHEBI:43474"/>
        <dbReference type="ChEBI" id="CHEBI:58043"/>
        <dbReference type="EC" id="3.1.3.5"/>
    </reaction>
</comment>
<accession>A0AAV2RZA9</accession>
<dbReference type="Proteomes" id="UP001497623">
    <property type="component" value="Unassembled WGS sequence"/>
</dbReference>
<dbReference type="GO" id="GO:0005886">
    <property type="term" value="C:plasma membrane"/>
    <property type="evidence" value="ECO:0007669"/>
    <property type="project" value="TreeGrafter"/>
</dbReference>
<feature type="domain" description="Calcineurin-like phosphoesterase" evidence="4">
    <location>
        <begin position="32"/>
        <end position="105"/>
    </location>
</feature>
<evidence type="ECO:0000256" key="3">
    <source>
        <dbReference type="SAM" id="SignalP"/>
    </source>
</evidence>
<evidence type="ECO:0000259" key="4">
    <source>
        <dbReference type="Pfam" id="PF00149"/>
    </source>
</evidence>
<dbReference type="InterPro" id="IPR029052">
    <property type="entry name" value="Metallo-depent_PP-like"/>
</dbReference>
<feature type="chain" id="PRO_5043785849" description="5'-nucleotidase" evidence="3">
    <location>
        <begin position="25"/>
        <end position="119"/>
    </location>
</feature>
<reference evidence="5 6" key="1">
    <citation type="submission" date="2024-05" db="EMBL/GenBank/DDBJ databases">
        <authorList>
            <person name="Wallberg A."/>
        </authorList>
    </citation>
    <scope>NUCLEOTIDE SEQUENCE [LARGE SCALE GENOMIC DNA]</scope>
</reference>
<dbReference type="EMBL" id="CAXKWB010036961">
    <property type="protein sequence ID" value="CAL4149301.1"/>
    <property type="molecule type" value="Genomic_DNA"/>
</dbReference>
<feature type="signal peptide" evidence="3">
    <location>
        <begin position="1"/>
        <end position="24"/>
    </location>
</feature>
<name>A0AAV2RZA9_MEGNR</name>
<dbReference type="PANTHER" id="PTHR11575:SF24">
    <property type="entry name" value="5'-NUCLEOTIDASE"/>
    <property type="match status" value="1"/>
</dbReference>
<evidence type="ECO:0000256" key="1">
    <source>
        <dbReference type="ARBA" id="ARBA00000815"/>
    </source>
</evidence>
<keyword evidence="3" id="KW-0732">Signal</keyword>
<keyword evidence="6" id="KW-1185">Reference proteome</keyword>
<feature type="non-terminal residue" evidence="5">
    <location>
        <position position="119"/>
    </location>
</feature>
<evidence type="ECO:0000256" key="2">
    <source>
        <dbReference type="ARBA" id="ARBA00012643"/>
    </source>
</evidence>
<comment type="caution">
    <text evidence="5">The sequence shown here is derived from an EMBL/GenBank/DDBJ whole genome shotgun (WGS) entry which is preliminary data.</text>
</comment>
<dbReference type="InterPro" id="IPR004843">
    <property type="entry name" value="Calcineurin-like_PHP"/>
</dbReference>
<gene>
    <name evidence="5" type="ORF">MNOR_LOCUS30383</name>
</gene>
<dbReference type="PANTHER" id="PTHR11575">
    <property type="entry name" value="5'-NUCLEOTIDASE-RELATED"/>
    <property type="match status" value="1"/>
</dbReference>
<dbReference type="Pfam" id="PF00149">
    <property type="entry name" value="Metallophos"/>
    <property type="match status" value="1"/>
</dbReference>
<protein>
    <recommendedName>
        <fullName evidence="2">5'-nucleotidase</fullName>
        <ecNumber evidence="2">3.1.3.5</ecNumber>
    </recommendedName>
</protein>
<sequence>MSIMSHQCMLRVFVLWGTLGCCLGLKSTYELVVVHLNDVHARFEETSVFSGRCSDSDKLNNRCFGGFPRIHSEVERIRAAYPNVLFLSAGDFFQGTVWYTVHKWRAMAYFLNLLNQDAM</sequence>
<dbReference type="AlphaFoldDB" id="A0AAV2RZA9"/>